<dbReference type="InterPro" id="IPR029052">
    <property type="entry name" value="Metallo-depent_PP-like"/>
</dbReference>
<accession>A0A134AG09</accession>
<comment type="caution">
    <text evidence="2">The sequence shown here is derived from an EMBL/GenBank/DDBJ whole genome shotgun (WGS) entry which is preliminary data.</text>
</comment>
<dbReference type="Pfam" id="PF00149">
    <property type="entry name" value="Metallophos"/>
    <property type="match status" value="1"/>
</dbReference>
<dbReference type="InterPro" id="IPR004843">
    <property type="entry name" value="Calcineurin-like_PHP"/>
</dbReference>
<dbReference type="InterPro" id="IPR051158">
    <property type="entry name" value="Metallophosphoesterase_sf"/>
</dbReference>
<dbReference type="OrthoDB" id="8610138at2"/>
<sequence length="233" mass="26464">MIWAIGDLHLDHKKEKPMDVFGKAWEDHEEKIFDAWNNRVAADDTVLVVGDISWALKLEDGKEDLIRLDALPGRKILIKGNHDYWWSSLNKLEGLGLQTVDFLHNTGMVIGDVAICGSRGWTDIDAGSVDEKDEKIYKRELNRLQLSIDSMEKEAEGKMISHRIAMLHYPPFTSKGEPNDFATILSEANIDLCVYGHLHSYGHKFVVEGEFGGVKYLCVSSDYIDFKVRKLEV</sequence>
<dbReference type="PATRIC" id="fig|755172.3.peg.998"/>
<keyword evidence="3" id="KW-1185">Reference proteome</keyword>
<protein>
    <submittedName>
        <fullName evidence="2">Ser/Thr phosphatase family protein</fullName>
    </submittedName>
</protein>
<dbReference type="SUPFAM" id="SSF56300">
    <property type="entry name" value="Metallo-dependent phosphatases"/>
    <property type="match status" value="1"/>
</dbReference>
<dbReference type="PANTHER" id="PTHR31302:SF22">
    <property type="entry name" value="PHOSPHOESTERASE"/>
    <property type="match status" value="1"/>
</dbReference>
<dbReference type="InterPro" id="IPR014578">
    <property type="entry name" value="Pesterase_CT488"/>
</dbReference>
<reference evidence="3" key="1">
    <citation type="submission" date="2016-01" db="EMBL/GenBank/DDBJ databases">
        <authorList>
            <person name="Mitreva M."/>
            <person name="Pepin K.H."/>
            <person name="Mihindukulasuriya K.A."/>
            <person name="Fulton R."/>
            <person name="Fronick C."/>
            <person name="O'Laughlin M."/>
            <person name="Miner T."/>
            <person name="Herter B."/>
            <person name="Rosa B.A."/>
            <person name="Cordes M."/>
            <person name="Tomlinson C."/>
            <person name="Wollam A."/>
            <person name="Palsikar V.B."/>
            <person name="Mardis E.R."/>
            <person name="Wilson R.K."/>
        </authorList>
    </citation>
    <scope>NUCLEOTIDE SEQUENCE [LARGE SCALE GENOMIC DNA]</scope>
    <source>
        <strain evidence="3">DNF00729</strain>
    </source>
</reference>
<gene>
    <name evidence="2" type="ORF">HMPREF1863_01039</name>
</gene>
<evidence type="ECO:0000259" key="1">
    <source>
        <dbReference type="Pfam" id="PF00149"/>
    </source>
</evidence>
<dbReference type="AlphaFoldDB" id="A0A134AG09"/>
<feature type="domain" description="Calcineurin-like phosphoesterase" evidence="1">
    <location>
        <begin position="2"/>
        <end position="201"/>
    </location>
</feature>
<dbReference type="PANTHER" id="PTHR31302">
    <property type="entry name" value="TRANSMEMBRANE PROTEIN WITH METALLOPHOSPHOESTERASE DOMAIN-RELATED"/>
    <property type="match status" value="1"/>
</dbReference>
<dbReference type="RefSeq" id="WP_068367932.1">
    <property type="nucleotide sequence ID" value="NZ_KQ960175.1"/>
</dbReference>
<organism evidence="2 3">
    <name type="scientific">Aedoeadaptatus coxii</name>
    <dbReference type="NCBI Taxonomy" id="755172"/>
    <lineage>
        <taxon>Bacteria</taxon>
        <taxon>Bacillati</taxon>
        <taxon>Bacillota</taxon>
        <taxon>Tissierellia</taxon>
        <taxon>Tissierellales</taxon>
        <taxon>Peptoniphilaceae</taxon>
        <taxon>Aedoeadaptatus</taxon>
    </lineage>
</organism>
<dbReference type="Proteomes" id="UP000070442">
    <property type="component" value="Unassembled WGS sequence"/>
</dbReference>
<name>A0A134AG09_9FIRM</name>
<dbReference type="Gene3D" id="3.60.21.10">
    <property type="match status" value="1"/>
</dbReference>
<dbReference type="GO" id="GO:0016787">
    <property type="term" value="F:hydrolase activity"/>
    <property type="evidence" value="ECO:0007669"/>
    <property type="project" value="InterPro"/>
</dbReference>
<dbReference type="STRING" id="755172.HMPREF1863_01039"/>
<evidence type="ECO:0000313" key="3">
    <source>
        <dbReference type="Proteomes" id="UP000070442"/>
    </source>
</evidence>
<dbReference type="EMBL" id="LSDG01000027">
    <property type="protein sequence ID" value="KXB66657.1"/>
    <property type="molecule type" value="Genomic_DNA"/>
</dbReference>
<dbReference type="PIRSF" id="PIRSF033094">
    <property type="entry name" value="Pesterase_CT488"/>
    <property type="match status" value="1"/>
</dbReference>
<proteinExistence type="predicted"/>
<evidence type="ECO:0000313" key="2">
    <source>
        <dbReference type="EMBL" id="KXB66657.1"/>
    </source>
</evidence>